<comment type="caution">
    <text evidence="1">The sequence shown here is derived from an EMBL/GenBank/DDBJ whole genome shotgun (WGS) entry which is preliminary data.</text>
</comment>
<dbReference type="RefSeq" id="WP_065410727.1">
    <property type="nucleotide sequence ID" value="NZ_MAYT01000023.1"/>
</dbReference>
<evidence type="ECO:0000313" key="1">
    <source>
        <dbReference type="EMBL" id="OCA87280.1"/>
    </source>
</evidence>
<accession>A0A1B9ATQ5</accession>
<sequence>MNRPYYLLGDTIRLKAEFKDWQGQPTIPADIKFIVYKSDWTKLKEIPLSQAIVIDGYTIACDYTAEQLGTFYVEAYGLLDGTPTIERKAIEIRRI</sequence>
<evidence type="ECO:0000313" key="2">
    <source>
        <dbReference type="Proteomes" id="UP000092578"/>
    </source>
</evidence>
<dbReference type="AlphaFoldDB" id="A0A1B9ATQ5"/>
<protein>
    <submittedName>
        <fullName evidence="1">Uncharacterized protein</fullName>
    </submittedName>
</protein>
<gene>
    <name evidence="1" type="ORF">A8F95_08510</name>
</gene>
<proteinExistence type="predicted"/>
<dbReference type="Proteomes" id="UP000092578">
    <property type="component" value="Unassembled WGS sequence"/>
</dbReference>
<reference evidence="2" key="1">
    <citation type="submission" date="2016-05" db="EMBL/GenBank/DDBJ databases">
        <authorList>
            <person name="Liu B."/>
            <person name="Wang J."/>
            <person name="Zhu Y."/>
            <person name="Liu G."/>
            <person name="Chen Q."/>
            <person name="Chen Z."/>
            <person name="Lan J."/>
            <person name="Che J."/>
            <person name="Ge C."/>
            <person name="Shi H."/>
            <person name="Pan Z."/>
            <person name="Liu X."/>
        </authorList>
    </citation>
    <scope>NUCLEOTIDE SEQUENCE [LARGE SCALE GENOMIC DNA]</scope>
    <source>
        <strain evidence="2">FJAT-27215</strain>
    </source>
</reference>
<name>A0A1B9ATQ5_9BACI</name>
<organism evidence="1 2">
    <name type="scientific">Pseudobacillus wudalianchiensis</name>
    <dbReference type="NCBI Taxonomy" id="1743143"/>
    <lineage>
        <taxon>Bacteria</taxon>
        <taxon>Bacillati</taxon>
        <taxon>Bacillota</taxon>
        <taxon>Bacilli</taxon>
        <taxon>Bacillales</taxon>
        <taxon>Bacillaceae</taxon>
        <taxon>Pseudobacillus</taxon>
    </lineage>
</organism>
<keyword evidence="2" id="KW-1185">Reference proteome</keyword>
<dbReference type="EMBL" id="MAYT01000023">
    <property type="protein sequence ID" value="OCA87280.1"/>
    <property type="molecule type" value="Genomic_DNA"/>
</dbReference>